<organism evidence="2">
    <name type="scientific">uncultured marine virus</name>
    <dbReference type="NCBI Taxonomy" id="186617"/>
    <lineage>
        <taxon>Viruses</taxon>
        <taxon>environmental samples</taxon>
    </lineage>
</organism>
<name>A0A0F7L771_9VIRU</name>
<dbReference type="EMBL" id="KR029593">
    <property type="protein sequence ID" value="AKH47393.1"/>
    <property type="molecule type" value="Genomic_DNA"/>
</dbReference>
<proteinExistence type="predicted"/>
<dbReference type="Pfam" id="PF04233">
    <property type="entry name" value="Phage_Mu_F"/>
    <property type="match status" value="1"/>
</dbReference>
<dbReference type="InterPro" id="IPR006528">
    <property type="entry name" value="Phage_head_morphogenesis_dom"/>
</dbReference>
<accession>A0A0F7L771</accession>
<feature type="domain" description="Phage head morphogenesis" evidence="1">
    <location>
        <begin position="154"/>
        <end position="250"/>
    </location>
</feature>
<protein>
    <recommendedName>
        <fullName evidence="1">Phage head morphogenesis domain-containing protein</fullName>
    </recommendedName>
</protein>
<evidence type="ECO:0000313" key="2">
    <source>
        <dbReference type="EMBL" id="AKH47393.1"/>
    </source>
</evidence>
<sequence>MKINRNKWQTDFEKQLDRSEKRQLSKVKKYYKGEYKKGIESFVSEGQTNFALLFDDKDLLKIYRDLYTDIGLRFAKWYAKNYDKYLTKGVNPNQYVDQWTNKFASFGTAVGAQRVTLVSGTAKKTLIGITQQLMRDPEFMSLGNQQKGRILNSQFSRYSKNQAERLVRTEATAAANFATMESATTIFPGSQMRKEWIASFDDRTRSTHSEAGSSDPIPYNDPFMVGGSFLMYPGDPSGPAAEVINCRCSVAPFPVKGAQTVGEISDINFGMGGGSTTGIGLTDVVSAINATLAGVGDTVVESVLNTVKEFKSTMIDKFSEFNIKIDSIRGSSKLSMVEYNKINNKLSELFSKYNFAALENQQTVKLSFSSGARTYGFVERYSVSGNLTRINLGDLLKDLPSRIRVSESNFTRRWFSAIDADKMFLSTPVHEMTHVLLHSSMKSGNQKIALDKIRIIRKNYYDELKRLKEANKIKQYNDIYIGRYALHSFDEFIAEAFTEYNLNSNPSKYARLVGEVMDQYLKK</sequence>
<evidence type="ECO:0000259" key="1">
    <source>
        <dbReference type="Pfam" id="PF04233"/>
    </source>
</evidence>
<reference evidence="2" key="1">
    <citation type="journal article" date="2015" name="Front. Microbiol.">
        <title>Combining genomic sequencing methods to explore viral diversity and reveal potential virus-host interactions.</title>
        <authorList>
            <person name="Chow C.E."/>
            <person name="Winget D.M."/>
            <person name="White R.A.III."/>
            <person name="Hallam S.J."/>
            <person name="Suttle C.A."/>
        </authorList>
    </citation>
    <scope>NUCLEOTIDE SEQUENCE</scope>
    <source>
        <strain evidence="2">H4084976</strain>
    </source>
</reference>
<reference evidence="2" key="2">
    <citation type="submission" date="2015-03" db="EMBL/GenBank/DDBJ databases">
        <authorList>
            <person name="Chow C.-E.T."/>
            <person name="Winget D.M."/>
            <person name="White R.A.III."/>
            <person name="Hallam S.J."/>
            <person name="Suttle C.A."/>
        </authorList>
    </citation>
    <scope>NUCLEOTIDE SEQUENCE</scope>
    <source>
        <strain evidence="2">H4084976</strain>
    </source>
</reference>